<dbReference type="Pfam" id="PF04964">
    <property type="entry name" value="Flp_Fap"/>
    <property type="match status" value="1"/>
</dbReference>
<comment type="caution">
    <text evidence="2">The sequence shown here is derived from an EMBL/GenBank/DDBJ whole genome shotgun (WGS) entry which is preliminary data.</text>
</comment>
<reference evidence="2" key="2">
    <citation type="submission" date="2021-01" db="EMBL/GenBank/DDBJ databases">
        <authorList>
            <person name="Mieszkin S."/>
            <person name="Pouder E."/>
            <person name="Alain K."/>
        </authorList>
    </citation>
    <scope>NUCLEOTIDE SEQUENCE</scope>
    <source>
        <strain evidence="2">HW T2.11</strain>
    </source>
</reference>
<dbReference type="EMBL" id="JAESVB010000004">
    <property type="protein sequence ID" value="MCB8875904.1"/>
    <property type="molecule type" value="Genomic_DNA"/>
</dbReference>
<keyword evidence="1" id="KW-0812">Transmembrane</keyword>
<accession>A0A963YSH6</accession>
<dbReference type="AlphaFoldDB" id="A0A963YSH6"/>
<sequence>MTNLLAVTTYCTNAIAALKSDKRGVTAVEYALIAGLIAAVIAVGVAALGKTVDGIFTSVNTAM</sequence>
<feature type="transmembrane region" description="Helical" evidence="1">
    <location>
        <begin position="27"/>
        <end position="48"/>
    </location>
</feature>
<organism evidence="2 3">
    <name type="scientific">Acidisoma silvae</name>
    <dbReference type="NCBI Taxonomy" id="2802396"/>
    <lineage>
        <taxon>Bacteria</taxon>
        <taxon>Pseudomonadati</taxon>
        <taxon>Pseudomonadota</taxon>
        <taxon>Alphaproteobacteria</taxon>
        <taxon>Acetobacterales</taxon>
        <taxon>Acidocellaceae</taxon>
        <taxon>Acidisoma</taxon>
    </lineage>
</organism>
<dbReference type="Proteomes" id="UP000708298">
    <property type="component" value="Unassembled WGS sequence"/>
</dbReference>
<keyword evidence="3" id="KW-1185">Reference proteome</keyword>
<name>A0A963YSH6_9PROT</name>
<keyword evidence="1" id="KW-1133">Transmembrane helix</keyword>
<dbReference type="RefSeq" id="WP_227321547.1">
    <property type="nucleotide sequence ID" value="NZ_JAESVB010000004.1"/>
</dbReference>
<evidence type="ECO:0000313" key="2">
    <source>
        <dbReference type="EMBL" id="MCB8875904.1"/>
    </source>
</evidence>
<dbReference type="InterPro" id="IPR007047">
    <property type="entry name" value="Flp_Fap"/>
</dbReference>
<protein>
    <submittedName>
        <fullName evidence="2">Flp family type IVb pilin</fullName>
    </submittedName>
</protein>
<gene>
    <name evidence="2" type="ORF">ASILVAE211_11990</name>
</gene>
<reference evidence="2" key="1">
    <citation type="journal article" date="2021" name="Microorganisms">
        <title>Acidisoma silvae sp. nov. and Acidisomacellulosilytica sp. nov., Two Acidophilic Bacteria Isolated from Decaying Wood, Hydrolyzing Cellulose and Producing Poly-3-hydroxybutyrate.</title>
        <authorList>
            <person name="Mieszkin S."/>
            <person name="Pouder E."/>
            <person name="Uroz S."/>
            <person name="Simon-Colin C."/>
            <person name="Alain K."/>
        </authorList>
    </citation>
    <scope>NUCLEOTIDE SEQUENCE</scope>
    <source>
        <strain evidence="2">HW T2.11</strain>
    </source>
</reference>
<keyword evidence="1" id="KW-0472">Membrane</keyword>
<proteinExistence type="predicted"/>
<evidence type="ECO:0000313" key="3">
    <source>
        <dbReference type="Proteomes" id="UP000708298"/>
    </source>
</evidence>
<evidence type="ECO:0000256" key="1">
    <source>
        <dbReference type="SAM" id="Phobius"/>
    </source>
</evidence>